<dbReference type="EMBL" id="VKHP01000106">
    <property type="protein sequence ID" value="NEU98812.1"/>
    <property type="molecule type" value="Genomic_DNA"/>
</dbReference>
<dbReference type="Pfam" id="PF13020">
    <property type="entry name" value="NOV_C"/>
    <property type="match status" value="1"/>
</dbReference>
<proteinExistence type="predicted"/>
<dbReference type="RefSeq" id="WP_163157477.1">
    <property type="nucleotide sequence ID" value="NZ_VKHP01000106.1"/>
</dbReference>
<sequence length="277" mass="32117">MAREDRFGLDWSDDELDFIIADYFAMLRFELDGVHYNKSEHRRSLVERIGRTEGSVERKHQNISAVLIELALPIISGYKPLPNFQKSIIEAIDRYLTRNPGDLIPEPAARGFDEASSLFVEKPPVLQIASHRDKELVRLVRKFDPVERDLRNKSLGKAGEELIFAFERQYLIAHDRADLARKVRWVSQEDGDGAGYDIHSFNHNGSERLIEVKTTNGLQTTPFYLTRNELSFSNERPKEFRICRLYDFSRKPKLFELAPPIEKFVRLEPLSFSASFD</sequence>
<comment type="caution">
    <text evidence="2">The sequence shown here is derived from an EMBL/GenBank/DDBJ whole genome shotgun (WGS) entry which is preliminary data.</text>
</comment>
<name>A0A6P1BMK0_9BRAD</name>
<dbReference type="AlphaFoldDB" id="A0A6P1BMK0"/>
<evidence type="ECO:0000313" key="3">
    <source>
        <dbReference type="Proteomes" id="UP000468531"/>
    </source>
</evidence>
<accession>A0A6P1BMK0</accession>
<keyword evidence="3" id="KW-1185">Reference proteome</keyword>
<reference evidence="2 3" key="1">
    <citation type="journal article" date="2020" name="Arch. Microbiol.">
        <title>Bradyrhizobium uaiense sp. nov., a new highly efficient cowpea symbiont.</title>
        <authorList>
            <person name="Cabral Michel D."/>
            <person name="Azarias Guimaraes A."/>
            <person name="Martins da Costa E."/>
            <person name="Soares de Carvalho T."/>
            <person name="Balsanelli E."/>
            <person name="Willems A."/>
            <person name="Maltempi de Souza E."/>
            <person name="de Souza Moreira F.M."/>
        </authorList>
    </citation>
    <scope>NUCLEOTIDE SEQUENCE [LARGE SCALE GENOMIC DNA]</scope>
    <source>
        <strain evidence="2 3">UFLA 03-164</strain>
    </source>
</reference>
<evidence type="ECO:0000259" key="1">
    <source>
        <dbReference type="Pfam" id="PF13020"/>
    </source>
</evidence>
<dbReference type="InterPro" id="IPR024975">
    <property type="entry name" value="NOV_C"/>
</dbReference>
<dbReference type="Proteomes" id="UP000468531">
    <property type="component" value="Unassembled WGS sequence"/>
</dbReference>
<protein>
    <submittedName>
        <fullName evidence="2">DUF3883 domain-containing protein</fullName>
    </submittedName>
</protein>
<organism evidence="2 3">
    <name type="scientific">Bradyrhizobium uaiense</name>
    <dbReference type="NCBI Taxonomy" id="2594946"/>
    <lineage>
        <taxon>Bacteria</taxon>
        <taxon>Pseudomonadati</taxon>
        <taxon>Pseudomonadota</taxon>
        <taxon>Alphaproteobacteria</taxon>
        <taxon>Hyphomicrobiales</taxon>
        <taxon>Nitrobacteraceae</taxon>
        <taxon>Bradyrhizobium</taxon>
    </lineage>
</organism>
<feature type="domain" description="Protein NO VEIN C-terminal" evidence="1">
    <location>
        <begin position="169"/>
        <end position="256"/>
    </location>
</feature>
<gene>
    <name evidence="2" type="ORF">FNJ47_24025</name>
</gene>
<evidence type="ECO:0000313" key="2">
    <source>
        <dbReference type="EMBL" id="NEU98812.1"/>
    </source>
</evidence>